<keyword evidence="1" id="KW-0614">Plasmid</keyword>
<protein>
    <submittedName>
        <fullName evidence="1">Uncharacterized protein</fullName>
    </submittedName>
</protein>
<dbReference type="HOGENOM" id="CLU_2635586_0_0_5"/>
<name>S3I1R8_9HYPH</name>
<geneLocation type="plasmid" evidence="1">
    <name>pRg502a</name>
</geneLocation>
<comment type="caution">
    <text evidence="1">The sequence shown here is derived from an EMBL/GenBank/DDBJ whole genome shotgun (WGS) entry which is preliminary data.</text>
</comment>
<evidence type="ECO:0000313" key="1">
    <source>
        <dbReference type="EMBL" id="EPE93743.1"/>
    </source>
</evidence>
<organism evidence="1 2">
    <name type="scientific">Rhizobium grahamii CCGE 502</name>
    <dbReference type="NCBI Taxonomy" id="990285"/>
    <lineage>
        <taxon>Bacteria</taxon>
        <taxon>Pseudomonadati</taxon>
        <taxon>Pseudomonadota</taxon>
        <taxon>Alphaproteobacteria</taxon>
        <taxon>Hyphomicrobiales</taxon>
        <taxon>Rhizobiaceae</taxon>
        <taxon>Rhizobium/Agrobacterium group</taxon>
        <taxon>Rhizobium</taxon>
    </lineage>
</organism>
<dbReference type="EMBL" id="AEYE02000038">
    <property type="protein sequence ID" value="EPE93743.1"/>
    <property type="molecule type" value="Genomic_DNA"/>
</dbReference>
<dbReference type="Proteomes" id="UP000014411">
    <property type="component" value="Unassembled WGS sequence"/>
</dbReference>
<sequence>MIEIKYIDSLLRAVQEGSSNLLERIWHRKHGATNGSAASMAIITITDDTLGVHNRLLLRLCDLAAGKRQKIRSWHVL</sequence>
<reference evidence="1 2" key="1">
    <citation type="journal article" date="2012" name="J. Bacteriol.">
        <title>Genome sequence of Rhizobium grahamii CCGE502, a broad-host-range symbiont with low nodulation competitiveness in Phaseolus vulgaris.</title>
        <authorList>
            <person name="Althabegoiti M.J."/>
            <person name="Lozano L."/>
            <person name="Torres-Tejerizo G."/>
            <person name="Ormeno-Orrillo E."/>
            <person name="Rogel M.A."/>
            <person name="Gonzalez V."/>
            <person name="Martinez-Romero E."/>
        </authorList>
    </citation>
    <scope>NUCLEOTIDE SEQUENCE [LARGE SCALE GENOMIC DNA]</scope>
    <source>
        <strain evidence="1 2">CCGE 502</strain>
        <plasmid evidence="1">pRg502a</plasmid>
    </source>
</reference>
<proteinExistence type="predicted"/>
<gene>
    <name evidence="1" type="ORF">RGCCGE502_33131</name>
</gene>
<evidence type="ECO:0000313" key="2">
    <source>
        <dbReference type="Proteomes" id="UP000014411"/>
    </source>
</evidence>
<keyword evidence="2" id="KW-1185">Reference proteome</keyword>
<dbReference type="AlphaFoldDB" id="S3I1R8"/>
<accession>S3I1R8</accession>